<dbReference type="OrthoDB" id="3211555at2"/>
<dbReference type="SUPFAM" id="SSF88659">
    <property type="entry name" value="Sigma3 and sigma4 domains of RNA polymerase sigma factors"/>
    <property type="match status" value="1"/>
</dbReference>
<accession>A0A5A5TB78</accession>
<reference evidence="4 5" key="1">
    <citation type="submission" date="2019-01" db="EMBL/GenBank/DDBJ databases">
        <title>Draft genome sequence of Dictyobacter sp. Uno17.</title>
        <authorList>
            <person name="Wang C.M."/>
            <person name="Zheng Y."/>
            <person name="Sakai Y."/>
            <person name="Abe K."/>
            <person name="Yokota A."/>
            <person name="Yabe S."/>
        </authorList>
    </citation>
    <scope>NUCLEOTIDE SEQUENCE [LARGE SCALE GENOMIC DNA]</scope>
    <source>
        <strain evidence="4 5">Uno17</strain>
    </source>
</reference>
<dbReference type="SUPFAM" id="SSF54427">
    <property type="entry name" value="NTF2-like"/>
    <property type="match status" value="1"/>
</dbReference>
<keyword evidence="5" id="KW-1185">Reference proteome</keyword>
<dbReference type="InterPro" id="IPR007627">
    <property type="entry name" value="RNA_pol_sigma70_r2"/>
</dbReference>
<sequence length="291" mass="32634">MNKPQYTAQIFQHYRLLLFSIAYRMLGSATDAEDIVQDAFLRWLQASDKDVQSPKAYLSTIVVRLCLNQLNSAREQREVYVGPWLPEPIATGQMPELAETVAQAESLSLAFLLMLEKLNPLERAVFLLHEVFEYEYSEIAAIVEKSTVNCRQIFHRAQQHLDKHPARFSASREQQEHITNSFLQASLNGDMQELLSLLSNDIVSMGDSGGKAALKAGLLPIYGSQKVSRGYLGALRSLPPGVVTRITEVNGQPAIVAYLNEKPVGAILFQIKNGQISQLYYIVNPDKLNWL</sequence>
<dbReference type="EMBL" id="BIXY01000025">
    <property type="protein sequence ID" value="GCF08495.1"/>
    <property type="molecule type" value="Genomic_DNA"/>
</dbReference>
<dbReference type="InterPro" id="IPR014303">
    <property type="entry name" value="RNA_pol_sigma-70_ECF"/>
</dbReference>
<dbReference type="InterPro" id="IPR013249">
    <property type="entry name" value="RNA_pol_sigma70_r4_t2"/>
</dbReference>
<keyword evidence="4" id="KW-0240">DNA-directed RNA polymerase</keyword>
<dbReference type="SUPFAM" id="SSF88946">
    <property type="entry name" value="Sigma2 domain of RNA polymerase sigma factors"/>
    <property type="match status" value="1"/>
</dbReference>
<dbReference type="InterPro" id="IPR014284">
    <property type="entry name" value="RNA_pol_sigma-70_dom"/>
</dbReference>
<dbReference type="NCBIfam" id="TIGR02957">
    <property type="entry name" value="SigX4"/>
    <property type="match status" value="1"/>
</dbReference>
<evidence type="ECO:0000259" key="3">
    <source>
        <dbReference type="Pfam" id="PF08281"/>
    </source>
</evidence>
<dbReference type="Gene3D" id="1.10.10.10">
    <property type="entry name" value="Winged helix-like DNA-binding domain superfamily/Winged helix DNA-binding domain"/>
    <property type="match status" value="1"/>
</dbReference>
<dbReference type="NCBIfam" id="TIGR02937">
    <property type="entry name" value="sigma70-ECF"/>
    <property type="match status" value="1"/>
</dbReference>
<proteinExistence type="predicted"/>
<dbReference type="GO" id="GO:0006352">
    <property type="term" value="P:DNA-templated transcription initiation"/>
    <property type="evidence" value="ECO:0007669"/>
    <property type="project" value="InterPro"/>
</dbReference>
<dbReference type="Gene3D" id="1.10.1740.10">
    <property type="match status" value="1"/>
</dbReference>
<dbReference type="InterPro" id="IPR052704">
    <property type="entry name" value="ECF_Sigma-70_Domain"/>
</dbReference>
<dbReference type="InterPro" id="IPR013324">
    <property type="entry name" value="RNA_pol_sigma_r3/r4-like"/>
</dbReference>
<dbReference type="InterPro" id="IPR032710">
    <property type="entry name" value="NTF2-like_dom_sf"/>
</dbReference>
<feature type="domain" description="RNA polymerase sigma factor 70 region 4 type 2" evidence="3">
    <location>
        <begin position="109"/>
        <end position="161"/>
    </location>
</feature>
<dbReference type="Proteomes" id="UP000322530">
    <property type="component" value="Unassembled WGS sequence"/>
</dbReference>
<dbReference type="AlphaFoldDB" id="A0A5A5TB78"/>
<organism evidence="4 5">
    <name type="scientific">Dictyobacter arantiisoli</name>
    <dbReference type="NCBI Taxonomy" id="2014874"/>
    <lineage>
        <taxon>Bacteria</taxon>
        <taxon>Bacillati</taxon>
        <taxon>Chloroflexota</taxon>
        <taxon>Ktedonobacteria</taxon>
        <taxon>Ktedonobacterales</taxon>
        <taxon>Dictyobacteraceae</taxon>
        <taxon>Dictyobacter</taxon>
    </lineage>
</organism>
<dbReference type="RefSeq" id="WP_149401478.1">
    <property type="nucleotide sequence ID" value="NZ_BIXY01000025.1"/>
</dbReference>
<feature type="domain" description="RNA polymerase sigma-70 region 2" evidence="2">
    <location>
        <begin position="11"/>
        <end position="74"/>
    </location>
</feature>
<comment type="caution">
    <text evidence="4">The sequence shown here is derived from an EMBL/GenBank/DDBJ whole genome shotgun (WGS) entry which is preliminary data.</text>
</comment>
<dbReference type="Pfam" id="PF08281">
    <property type="entry name" value="Sigma70_r4_2"/>
    <property type="match status" value="1"/>
</dbReference>
<comment type="subunit">
    <text evidence="1">Interacts transiently with the RNA polymerase catalytic core formed by RpoA, RpoB, RpoC and RpoZ (2 alpha, 1 beta, 1 beta' and 1 omega subunit) to form the RNA polymerase holoenzyme that can initiate transcription.</text>
</comment>
<evidence type="ECO:0000259" key="2">
    <source>
        <dbReference type="Pfam" id="PF04542"/>
    </source>
</evidence>
<evidence type="ECO:0000313" key="5">
    <source>
        <dbReference type="Proteomes" id="UP000322530"/>
    </source>
</evidence>
<dbReference type="Pfam" id="PF04542">
    <property type="entry name" value="Sigma70_r2"/>
    <property type="match status" value="1"/>
</dbReference>
<evidence type="ECO:0000256" key="1">
    <source>
        <dbReference type="ARBA" id="ARBA00011344"/>
    </source>
</evidence>
<dbReference type="GO" id="GO:0000428">
    <property type="term" value="C:DNA-directed RNA polymerase complex"/>
    <property type="evidence" value="ECO:0007669"/>
    <property type="project" value="UniProtKB-KW"/>
</dbReference>
<dbReference type="PANTHER" id="PTHR30173">
    <property type="entry name" value="SIGMA 19 FACTOR"/>
    <property type="match status" value="1"/>
</dbReference>
<gene>
    <name evidence="4" type="ORF">KDI_20590</name>
</gene>
<keyword evidence="4" id="KW-0804">Transcription</keyword>
<dbReference type="InterPro" id="IPR013325">
    <property type="entry name" value="RNA_pol_sigma_r2"/>
</dbReference>
<dbReference type="PANTHER" id="PTHR30173:SF36">
    <property type="entry name" value="ECF RNA POLYMERASE SIGMA FACTOR SIGJ"/>
    <property type="match status" value="1"/>
</dbReference>
<dbReference type="GO" id="GO:0016987">
    <property type="term" value="F:sigma factor activity"/>
    <property type="evidence" value="ECO:0007669"/>
    <property type="project" value="InterPro"/>
</dbReference>
<name>A0A5A5TB78_9CHLR</name>
<dbReference type="GO" id="GO:0003677">
    <property type="term" value="F:DNA binding"/>
    <property type="evidence" value="ECO:0007669"/>
    <property type="project" value="InterPro"/>
</dbReference>
<protein>
    <submittedName>
        <fullName evidence="4">DNA-directed RNA polymerase sigma-70 factor</fullName>
    </submittedName>
</protein>
<evidence type="ECO:0000313" key="4">
    <source>
        <dbReference type="EMBL" id="GCF08495.1"/>
    </source>
</evidence>
<dbReference type="NCBIfam" id="NF007214">
    <property type="entry name" value="PRK09636.1"/>
    <property type="match status" value="1"/>
</dbReference>
<dbReference type="InterPro" id="IPR036388">
    <property type="entry name" value="WH-like_DNA-bd_sf"/>
</dbReference>